<dbReference type="AlphaFoldDB" id="G0PAV1"/>
<dbReference type="EMBL" id="GL380190">
    <property type="protein sequence ID" value="EGT50006.1"/>
    <property type="molecule type" value="Genomic_DNA"/>
</dbReference>
<dbReference type="InParanoid" id="G0PAV1"/>
<evidence type="ECO:0000313" key="3">
    <source>
        <dbReference type="Proteomes" id="UP000008068"/>
    </source>
</evidence>
<organism evidence="3">
    <name type="scientific">Caenorhabditis brenneri</name>
    <name type="common">Nematode worm</name>
    <dbReference type="NCBI Taxonomy" id="135651"/>
    <lineage>
        <taxon>Eukaryota</taxon>
        <taxon>Metazoa</taxon>
        <taxon>Ecdysozoa</taxon>
        <taxon>Nematoda</taxon>
        <taxon>Chromadorea</taxon>
        <taxon>Rhabditida</taxon>
        <taxon>Rhabditina</taxon>
        <taxon>Rhabditomorpha</taxon>
        <taxon>Rhabditoidea</taxon>
        <taxon>Rhabditidae</taxon>
        <taxon>Peloderinae</taxon>
        <taxon>Caenorhabditis</taxon>
    </lineage>
</organism>
<keyword evidence="3" id="KW-1185">Reference proteome</keyword>
<dbReference type="Proteomes" id="UP000008068">
    <property type="component" value="Unassembled WGS sequence"/>
</dbReference>
<keyword evidence="1" id="KW-0175">Coiled coil</keyword>
<protein>
    <submittedName>
        <fullName evidence="2">Uncharacterized protein</fullName>
    </submittedName>
</protein>
<proteinExistence type="predicted"/>
<dbReference type="HOGENOM" id="CLU_2063572_0_0_1"/>
<evidence type="ECO:0000313" key="2">
    <source>
        <dbReference type="EMBL" id="EGT50006.1"/>
    </source>
</evidence>
<reference evidence="3" key="1">
    <citation type="submission" date="2011-07" db="EMBL/GenBank/DDBJ databases">
        <authorList>
            <consortium name="Caenorhabditis brenneri Sequencing and Analysis Consortium"/>
            <person name="Wilson R.K."/>
        </authorList>
    </citation>
    <scope>NUCLEOTIDE SEQUENCE [LARGE SCALE GENOMIC DNA]</scope>
    <source>
        <strain evidence="3">PB2801</strain>
    </source>
</reference>
<accession>G0PAV1</accession>
<feature type="coiled-coil region" evidence="1">
    <location>
        <begin position="62"/>
        <end position="89"/>
    </location>
</feature>
<name>G0PAV1_CAEBE</name>
<evidence type="ECO:0000256" key="1">
    <source>
        <dbReference type="SAM" id="Coils"/>
    </source>
</evidence>
<gene>
    <name evidence="2" type="ORF">CAEBREN_25764</name>
</gene>
<sequence>MSSGIQPLVEPKLEIEESFQPLTKKTKMMDAGVQIDAADPTNLIHHNKLDEELSKALGAYINHLFDAELEKLFRQVAELNERVLAIQARISKNSPSSEAIIKQEIGDEEPQAENGADGG</sequence>